<feature type="region of interest" description="Disordered" evidence="1">
    <location>
        <begin position="349"/>
        <end position="404"/>
    </location>
</feature>
<name>A0AA42B2A5_PAPNU</name>
<comment type="caution">
    <text evidence="2">The sequence shown here is derived from an EMBL/GenBank/DDBJ whole genome shotgun (WGS) entry which is preliminary data.</text>
</comment>
<protein>
    <submittedName>
        <fullName evidence="2">Uncharacterized protein</fullName>
    </submittedName>
</protein>
<feature type="compositionally biased region" description="Low complexity" evidence="1">
    <location>
        <begin position="605"/>
        <end position="619"/>
    </location>
</feature>
<proteinExistence type="predicted"/>
<feature type="region of interest" description="Disordered" evidence="1">
    <location>
        <begin position="549"/>
        <end position="569"/>
    </location>
</feature>
<feature type="region of interest" description="Disordered" evidence="1">
    <location>
        <begin position="270"/>
        <end position="294"/>
    </location>
</feature>
<reference evidence="2" key="1">
    <citation type="submission" date="2022-03" db="EMBL/GenBank/DDBJ databases">
        <title>A functionally conserved STORR gene fusion in Papaver species that diverged 16.8 million years ago.</title>
        <authorList>
            <person name="Catania T."/>
        </authorList>
    </citation>
    <scope>NUCLEOTIDE SEQUENCE</scope>
    <source>
        <strain evidence="2">S-191538</strain>
    </source>
</reference>
<evidence type="ECO:0000313" key="2">
    <source>
        <dbReference type="EMBL" id="MCL7048792.1"/>
    </source>
</evidence>
<feature type="compositionally biased region" description="Basic and acidic residues" evidence="1">
    <location>
        <begin position="208"/>
        <end position="240"/>
    </location>
</feature>
<dbReference type="PANTHER" id="PTHR47292:SF1">
    <property type="entry name" value="TRANSCRIPTION ELONGATION FACTOR (TFIIS) FAMILY PROTEIN"/>
    <property type="match status" value="1"/>
</dbReference>
<organism evidence="2 3">
    <name type="scientific">Papaver nudicaule</name>
    <name type="common">Iceland poppy</name>
    <dbReference type="NCBI Taxonomy" id="74823"/>
    <lineage>
        <taxon>Eukaryota</taxon>
        <taxon>Viridiplantae</taxon>
        <taxon>Streptophyta</taxon>
        <taxon>Embryophyta</taxon>
        <taxon>Tracheophyta</taxon>
        <taxon>Spermatophyta</taxon>
        <taxon>Magnoliopsida</taxon>
        <taxon>Ranunculales</taxon>
        <taxon>Papaveraceae</taxon>
        <taxon>Papaveroideae</taxon>
        <taxon>Papaver</taxon>
    </lineage>
</organism>
<feature type="region of interest" description="Disordered" evidence="1">
    <location>
        <begin position="200"/>
        <end position="247"/>
    </location>
</feature>
<dbReference type="Proteomes" id="UP001177140">
    <property type="component" value="Unassembled WGS sequence"/>
</dbReference>
<evidence type="ECO:0000256" key="1">
    <source>
        <dbReference type="SAM" id="MobiDB-lite"/>
    </source>
</evidence>
<dbReference type="PANTHER" id="PTHR47292">
    <property type="entry name" value="TRANSCRIPTION ELONGATION FACTOR (TFIIS) FAMILY PROTEIN-RELATED"/>
    <property type="match status" value="1"/>
</dbReference>
<feature type="region of interest" description="Disordered" evidence="1">
    <location>
        <begin position="601"/>
        <end position="625"/>
    </location>
</feature>
<keyword evidence="3" id="KW-1185">Reference proteome</keyword>
<accession>A0AA42B2A5</accession>
<feature type="compositionally biased region" description="Basic and acidic residues" evidence="1">
    <location>
        <begin position="555"/>
        <end position="569"/>
    </location>
</feature>
<dbReference type="AlphaFoldDB" id="A0AA42B2A5"/>
<feature type="compositionally biased region" description="Polar residues" evidence="1">
    <location>
        <begin position="270"/>
        <end position="283"/>
    </location>
</feature>
<gene>
    <name evidence="2" type="ORF">MKW94_008929</name>
</gene>
<evidence type="ECO:0000313" key="3">
    <source>
        <dbReference type="Proteomes" id="UP001177140"/>
    </source>
</evidence>
<dbReference type="EMBL" id="JAJJMA010308367">
    <property type="protein sequence ID" value="MCL7048792.1"/>
    <property type="molecule type" value="Genomic_DNA"/>
</dbReference>
<sequence>MGSWPLPELKNWFLDHFIRLEGLHFVDCWLQEARQCLSVTSDSSVEQSIVALLGALEKLPIDGEKSVSFGIGKTKARTLFDSWSQRSCKNVTDNQVAEKTNWSSYNGVEPISAIGAVDSGAWVIHSRCSDSYQSENVKDVKIARLNYQDNRQMSLSSVGKEDGSGKQQRILCSETKLHQESLSSVEERTSSMGVCHLPASVESNVEGRSSDVTELKPISGDEKETVASKASQDTHSKKEISSVSGTSSFGRITLQAGRVWSKKESFTDLVSGTPASELNNEMTSGGGQKHSRSTVRLQAQPWGHYSNVLLNRTRTVLRKPEDVESSSSSRREDIGALSFVKEAAGESVLKARGKASGSAACRKKRKKKSSTSSAGGVADPGSPDSVNIEQEHPATGAEDEPDRKNTQTISEITDKNKDCMPYADSTQVTETTKEPVVNTEKSMCDFDLNDDFCMEEMDHPVTPTSAPTGSVASGSAPITVVSASKAAVPRLMIMAPLHFEGKLGWKGSAATSVFRPAFLRRTPEAEKSISRSSHSDVGGVADPVLAKQIPATSDLHSRESSVEVSSRRAERLKLDLNRADDNEETPSDWKVEGGFAYQQRNGHYSRLPASSSSSRPSSSMRNFDLNDNQSFFEHTNDQRSDLGKSLDMNGFRGSKLDDPLNKKEFLPQTRSFLPNGQTSEFPVLQTLQEQVEGEEFFGYNGFTTAGPSMPMPLSQGMYGSNSAHYMVDSRGTPVIPQVMSSPFFLNICVSLSKFS</sequence>